<comment type="similarity">
    <text evidence="9">Belongs to the MurJ/MviN family.</text>
</comment>
<dbReference type="Pfam" id="PF03023">
    <property type="entry name" value="MurJ"/>
    <property type="match status" value="1"/>
</dbReference>
<feature type="transmembrane region" description="Helical" evidence="11">
    <location>
        <begin position="334"/>
        <end position="351"/>
    </location>
</feature>
<gene>
    <name evidence="12" type="ordered locus">Sinac_3898</name>
</gene>
<dbReference type="PANTHER" id="PTHR47019:SF1">
    <property type="entry name" value="LIPID II FLIPPASE MURJ"/>
    <property type="match status" value="1"/>
</dbReference>
<keyword evidence="7 11" id="KW-0472">Membrane</keyword>
<keyword evidence="4" id="KW-0133">Cell shape</keyword>
<organism evidence="12 13">
    <name type="scientific">Singulisphaera acidiphila (strain ATCC BAA-1392 / DSM 18658 / VKM B-2454 / MOB10)</name>
    <dbReference type="NCBI Taxonomy" id="886293"/>
    <lineage>
        <taxon>Bacteria</taxon>
        <taxon>Pseudomonadati</taxon>
        <taxon>Planctomycetota</taxon>
        <taxon>Planctomycetia</taxon>
        <taxon>Isosphaerales</taxon>
        <taxon>Isosphaeraceae</taxon>
        <taxon>Singulisphaera</taxon>
    </lineage>
</organism>
<feature type="transmembrane region" description="Helical" evidence="11">
    <location>
        <begin position="112"/>
        <end position="136"/>
    </location>
</feature>
<feature type="transmembrane region" description="Helical" evidence="11">
    <location>
        <begin position="293"/>
        <end position="313"/>
    </location>
</feature>
<accession>L0DHH4</accession>
<evidence type="ECO:0000256" key="3">
    <source>
        <dbReference type="ARBA" id="ARBA00022692"/>
    </source>
</evidence>
<feature type="transmembrane region" description="Helical" evidence="11">
    <location>
        <begin position="404"/>
        <end position="426"/>
    </location>
</feature>
<dbReference type="HOGENOM" id="CLU_006797_4_2_0"/>
<evidence type="ECO:0000313" key="13">
    <source>
        <dbReference type="Proteomes" id="UP000010798"/>
    </source>
</evidence>
<feature type="transmembrane region" description="Helical" evidence="11">
    <location>
        <begin position="30"/>
        <end position="47"/>
    </location>
</feature>
<dbReference type="RefSeq" id="WP_015247260.1">
    <property type="nucleotide sequence ID" value="NC_019892.1"/>
</dbReference>
<evidence type="ECO:0000313" key="12">
    <source>
        <dbReference type="EMBL" id="AGA28126.1"/>
    </source>
</evidence>
<evidence type="ECO:0000256" key="2">
    <source>
        <dbReference type="ARBA" id="ARBA00022475"/>
    </source>
</evidence>
<name>L0DHH4_SINAD</name>
<comment type="subcellular location">
    <subcellularLocation>
        <location evidence="1">Cell membrane</location>
        <topology evidence="1">Multi-pass membrane protein</topology>
    </subcellularLocation>
</comment>
<keyword evidence="2" id="KW-1003">Cell membrane</keyword>
<keyword evidence="5" id="KW-0573">Peptidoglycan synthesis</keyword>
<comment type="function">
    <text evidence="8">Involved in peptidoglycan biosynthesis. Transports lipid-linked peptidoglycan precursors from the inner to the outer leaflet of the cytoplasmic membrane.</text>
</comment>
<feature type="transmembrane region" description="Helical" evidence="11">
    <location>
        <begin position="371"/>
        <end position="392"/>
    </location>
</feature>
<dbReference type="InterPro" id="IPR004268">
    <property type="entry name" value="MurJ"/>
</dbReference>
<dbReference type="NCBIfam" id="TIGR01695">
    <property type="entry name" value="murJ_mviN"/>
    <property type="match status" value="1"/>
</dbReference>
<dbReference type="eggNOG" id="COG0728">
    <property type="taxonomic scope" value="Bacteria"/>
</dbReference>
<dbReference type="Proteomes" id="UP000010798">
    <property type="component" value="Chromosome"/>
</dbReference>
<evidence type="ECO:0000256" key="5">
    <source>
        <dbReference type="ARBA" id="ARBA00022984"/>
    </source>
</evidence>
<keyword evidence="6 11" id="KW-1133">Transmembrane helix</keyword>
<feature type="transmembrane region" description="Helical" evidence="11">
    <location>
        <begin position="210"/>
        <end position="231"/>
    </location>
</feature>
<dbReference type="GO" id="GO:0015648">
    <property type="term" value="F:lipid-linked peptidoglycan transporter activity"/>
    <property type="evidence" value="ECO:0007669"/>
    <property type="project" value="TreeGrafter"/>
</dbReference>
<dbReference type="PANTHER" id="PTHR47019">
    <property type="entry name" value="LIPID II FLIPPASE MURJ"/>
    <property type="match status" value="1"/>
</dbReference>
<evidence type="ECO:0000256" key="8">
    <source>
        <dbReference type="ARBA" id="ARBA00060041"/>
    </source>
</evidence>
<dbReference type="STRING" id="886293.Sinac_3898"/>
<feature type="region of interest" description="Disordered" evidence="10">
    <location>
        <begin position="1"/>
        <end position="23"/>
    </location>
</feature>
<keyword evidence="13" id="KW-1185">Reference proteome</keyword>
<dbReference type="KEGG" id="saci:Sinac_3898"/>
<reference evidence="12 13" key="1">
    <citation type="submission" date="2012-02" db="EMBL/GenBank/DDBJ databases">
        <title>Complete sequence of chromosome of Singulisphaera acidiphila DSM 18658.</title>
        <authorList>
            <consortium name="US DOE Joint Genome Institute (JGI-PGF)"/>
            <person name="Lucas S."/>
            <person name="Copeland A."/>
            <person name="Lapidus A."/>
            <person name="Glavina del Rio T."/>
            <person name="Dalin E."/>
            <person name="Tice H."/>
            <person name="Bruce D."/>
            <person name="Goodwin L."/>
            <person name="Pitluck S."/>
            <person name="Peters L."/>
            <person name="Ovchinnikova G."/>
            <person name="Chertkov O."/>
            <person name="Kyrpides N."/>
            <person name="Mavromatis K."/>
            <person name="Ivanova N."/>
            <person name="Brettin T."/>
            <person name="Detter J.C."/>
            <person name="Han C."/>
            <person name="Larimer F."/>
            <person name="Land M."/>
            <person name="Hauser L."/>
            <person name="Markowitz V."/>
            <person name="Cheng J.-F."/>
            <person name="Hugenholtz P."/>
            <person name="Woyke T."/>
            <person name="Wu D."/>
            <person name="Tindall B."/>
            <person name="Pomrenke H."/>
            <person name="Brambilla E."/>
            <person name="Klenk H.-P."/>
            <person name="Eisen J.A."/>
        </authorList>
    </citation>
    <scope>NUCLEOTIDE SEQUENCE [LARGE SCALE GENOMIC DNA]</scope>
    <source>
        <strain evidence="13">ATCC BAA-1392 / DSM 18658 / VKM B-2454 / MOB10</strain>
    </source>
</reference>
<dbReference type="EMBL" id="CP003364">
    <property type="protein sequence ID" value="AGA28126.1"/>
    <property type="molecule type" value="Genomic_DNA"/>
</dbReference>
<evidence type="ECO:0000256" key="1">
    <source>
        <dbReference type="ARBA" id="ARBA00004651"/>
    </source>
</evidence>
<dbReference type="CDD" id="cd13123">
    <property type="entry name" value="MATE_MurJ_like"/>
    <property type="match status" value="1"/>
</dbReference>
<feature type="transmembrane region" description="Helical" evidence="11">
    <location>
        <begin position="181"/>
        <end position="204"/>
    </location>
</feature>
<evidence type="ECO:0000256" key="11">
    <source>
        <dbReference type="SAM" id="Phobius"/>
    </source>
</evidence>
<dbReference type="InterPro" id="IPR051050">
    <property type="entry name" value="Lipid_II_flippase_MurJ/MviN"/>
</dbReference>
<feature type="transmembrane region" description="Helical" evidence="11">
    <location>
        <begin position="432"/>
        <end position="455"/>
    </location>
</feature>
<dbReference type="GO" id="GO:0034204">
    <property type="term" value="P:lipid translocation"/>
    <property type="evidence" value="ECO:0007669"/>
    <property type="project" value="TreeGrafter"/>
</dbReference>
<dbReference type="PRINTS" id="PR01806">
    <property type="entry name" value="VIRFACTRMVIN"/>
</dbReference>
<evidence type="ECO:0000256" key="9">
    <source>
        <dbReference type="ARBA" id="ARBA00061532"/>
    </source>
</evidence>
<sequence>MTNTTESEASPAERLSTPHRPGRHFTGRKILGAAALVGGLTVATKGVSFGRDLIVAATLGTGDGLDAFLMASVLPTLVVTVIAGSLNSALIPTYIRIREVEGRDAAQRLLSSVLTATLIALGGLSVLLGFLVPWIMPLLTSGFSPAKLALTCRLTYILLPSIALTGLASLWSAALNAEERFALASLAPAAVPLTSAAALLVARPGGASDAFALGFVGGVLLQAGLVGWGLYRAGVALVPRWWGGGPAVKTVLGQYLPVASGAILLNGTVLVDQTMACRLGPGSVSMLSYGNKLISLVLSILMMAIGTAVLPYFSQRTAAGDWDGLRRMLRYQGGLILLVTLPATAVLIFFSEDLVRLLFQRGTFSDADVRAVGGIQALYALQIPFVTLGLLLVRLISAMALNKLLLYGTVISFALNIILDLILMPHLGARGIALSTSLVYLASFIFLSCCVGSALRKRGRECA</sequence>
<dbReference type="GO" id="GO:0005886">
    <property type="term" value="C:plasma membrane"/>
    <property type="evidence" value="ECO:0007669"/>
    <property type="project" value="UniProtKB-SubCell"/>
</dbReference>
<feature type="transmembrane region" description="Helical" evidence="11">
    <location>
        <begin position="67"/>
        <end position="91"/>
    </location>
</feature>
<dbReference type="GO" id="GO:0009252">
    <property type="term" value="P:peptidoglycan biosynthetic process"/>
    <property type="evidence" value="ECO:0007669"/>
    <property type="project" value="UniProtKB-KW"/>
</dbReference>
<evidence type="ECO:0000256" key="4">
    <source>
        <dbReference type="ARBA" id="ARBA00022960"/>
    </source>
</evidence>
<dbReference type="OrthoDB" id="9804143at2"/>
<feature type="transmembrane region" description="Helical" evidence="11">
    <location>
        <begin position="252"/>
        <end position="271"/>
    </location>
</feature>
<feature type="transmembrane region" description="Helical" evidence="11">
    <location>
        <begin position="156"/>
        <end position="174"/>
    </location>
</feature>
<proteinExistence type="inferred from homology"/>
<evidence type="ECO:0000256" key="10">
    <source>
        <dbReference type="SAM" id="MobiDB-lite"/>
    </source>
</evidence>
<dbReference type="GO" id="GO:0008360">
    <property type="term" value="P:regulation of cell shape"/>
    <property type="evidence" value="ECO:0007669"/>
    <property type="project" value="UniProtKB-KW"/>
</dbReference>
<keyword evidence="3 11" id="KW-0812">Transmembrane</keyword>
<protein>
    <submittedName>
        <fullName evidence="12">Integral membrane protein MviN</fullName>
    </submittedName>
</protein>
<dbReference type="AlphaFoldDB" id="L0DHH4"/>
<evidence type="ECO:0000256" key="6">
    <source>
        <dbReference type="ARBA" id="ARBA00022989"/>
    </source>
</evidence>
<evidence type="ECO:0000256" key="7">
    <source>
        <dbReference type="ARBA" id="ARBA00023136"/>
    </source>
</evidence>